<dbReference type="OrthoDB" id="9944258at2759"/>
<comment type="function">
    <text evidence="1">Could coordinate an aspect of bone turnover.</text>
</comment>
<keyword evidence="5" id="KW-0964">Secreted</keyword>
<keyword evidence="6" id="KW-0597">Phosphoprotein</keyword>
<dbReference type="SUPFAM" id="SSF54403">
    <property type="entry name" value="Cystatin/monellin"/>
    <property type="match status" value="1"/>
</dbReference>
<evidence type="ECO:0000256" key="1">
    <source>
        <dbReference type="ARBA" id="ARBA00002371"/>
    </source>
</evidence>
<evidence type="ECO:0000256" key="6">
    <source>
        <dbReference type="ARBA" id="ARBA00022553"/>
    </source>
</evidence>
<evidence type="ECO:0000313" key="13">
    <source>
        <dbReference type="Proteomes" id="UP000700334"/>
    </source>
</evidence>
<evidence type="ECO:0000256" key="11">
    <source>
        <dbReference type="SAM" id="Phobius"/>
    </source>
</evidence>
<evidence type="ECO:0000256" key="4">
    <source>
        <dbReference type="ARBA" id="ARBA00020365"/>
    </source>
</evidence>
<organism evidence="12 13">
    <name type="scientific">Galemys pyrenaicus</name>
    <name type="common">Iberian desman</name>
    <name type="synonym">Pyrenean desman</name>
    <dbReference type="NCBI Taxonomy" id="202257"/>
    <lineage>
        <taxon>Eukaryota</taxon>
        <taxon>Metazoa</taxon>
        <taxon>Chordata</taxon>
        <taxon>Craniata</taxon>
        <taxon>Vertebrata</taxon>
        <taxon>Euteleostomi</taxon>
        <taxon>Mammalia</taxon>
        <taxon>Eutheria</taxon>
        <taxon>Laurasiatheria</taxon>
        <taxon>Eulipotyphla</taxon>
        <taxon>Talpidae</taxon>
        <taxon>Galemys</taxon>
    </lineage>
</organism>
<name>A0A8J6ABY2_GALPY</name>
<accession>A0A8J6ABY2</accession>
<evidence type="ECO:0000256" key="5">
    <source>
        <dbReference type="ARBA" id="ARBA00022525"/>
    </source>
</evidence>
<evidence type="ECO:0000256" key="2">
    <source>
        <dbReference type="ARBA" id="ARBA00004613"/>
    </source>
</evidence>
<dbReference type="GO" id="GO:0005576">
    <property type="term" value="C:extracellular region"/>
    <property type="evidence" value="ECO:0007669"/>
    <property type="project" value="UniProtKB-SubCell"/>
</dbReference>
<dbReference type="InterPro" id="IPR010892">
    <property type="entry name" value="Spp-24"/>
</dbReference>
<feature type="region of interest" description="Disordered" evidence="10">
    <location>
        <begin position="1"/>
        <end position="21"/>
    </location>
</feature>
<dbReference type="PANTHER" id="PTHR15444:SF4">
    <property type="entry name" value="SECRETED PHOSPHOPROTEIN 24"/>
    <property type="match status" value="1"/>
</dbReference>
<keyword evidence="11" id="KW-0812">Transmembrane</keyword>
<keyword evidence="11" id="KW-0472">Membrane</keyword>
<reference evidence="12" key="1">
    <citation type="journal article" date="2021" name="Evol. Appl.">
        <title>The genome of the Pyrenean desman and the effects of bottlenecks and inbreeding on the genomic landscape of an endangered species.</title>
        <authorList>
            <person name="Escoda L."/>
            <person name="Castresana J."/>
        </authorList>
    </citation>
    <scope>NUCLEOTIDE SEQUENCE</scope>
    <source>
        <strain evidence="12">IBE-C5619</strain>
    </source>
</reference>
<comment type="similarity">
    <text evidence="3">Belongs to the SPP2 family.</text>
</comment>
<evidence type="ECO:0000256" key="8">
    <source>
        <dbReference type="ARBA" id="ARBA00023157"/>
    </source>
</evidence>
<dbReference type="GO" id="GO:0046849">
    <property type="term" value="P:bone remodeling"/>
    <property type="evidence" value="ECO:0007669"/>
    <property type="project" value="InterPro"/>
</dbReference>
<evidence type="ECO:0000256" key="10">
    <source>
        <dbReference type="SAM" id="MobiDB-lite"/>
    </source>
</evidence>
<feature type="non-terminal residue" evidence="12">
    <location>
        <position position="215"/>
    </location>
</feature>
<evidence type="ECO:0000256" key="3">
    <source>
        <dbReference type="ARBA" id="ARBA00008576"/>
    </source>
</evidence>
<comment type="subcellular location">
    <subcellularLocation>
        <location evidence="2">Secreted</location>
    </subcellularLocation>
</comment>
<dbReference type="InterPro" id="IPR046350">
    <property type="entry name" value="Cystatin_sf"/>
</dbReference>
<evidence type="ECO:0000313" key="12">
    <source>
        <dbReference type="EMBL" id="KAG8515565.1"/>
    </source>
</evidence>
<dbReference type="Gene3D" id="3.10.450.10">
    <property type="match status" value="1"/>
</dbReference>
<keyword evidence="8" id="KW-1015">Disulfide bond</keyword>
<dbReference type="PANTHER" id="PTHR15444">
    <property type="entry name" value="SECRETED PHOSPHOPROTEIN 24"/>
    <property type="match status" value="1"/>
</dbReference>
<gene>
    <name evidence="12" type="ORF">J0S82_013540</name>
</gene>
<feature type="transmembrane region" description="Helical" evidence="11">
    <location>
        <begin position="40"/>
        <end position="62"/>
    </location>
</feature>
<dbReference type="AlphaFoldDB" id="A0A8J6ABY2"/>
<keyword evidence="13" id="KW-1185">Reference proteome</keyword>
<dbReference type="EMBL" id="JAGFMF010011706">
    <property type="protein sequence ID" value="KAG8515565.1"/>
    <property type="molecule type" value="Genomic_DNA"/>
</dbReference>
<keyword evidence="7" id="KW-0732">Signal</keyword>
<keyword evidence="11" id="KW-1133">Transmembrane helix</keyword>
<comment type="caution">
    <text evidence="12">The sequence shown here is derived from an EMBL/GenBank/DDBJ whole genome shotgun (WGS) entry which is preliminary data.</text>
</comment>
<dbReference type="Pfam" id="PF07448">
    <property type="entry name" value="Spp-24"/>
    <property type="match status" value="1"/>
</dbReference>
<proteinExistence type="inferred from homology"/>
<sequence>TAGPVWSRPAPGSAGHPQTPRATRPWLRLEDILARMEKMAVAMLMLLVLGASPPLCAGFPVYDYEPAALREALAASLAKVNSQALSPYLLRVLRSTIRRVSVLDEHGVTMDIDFSVRETTCRRDSGEDPASCDFQRGFHVVSGDSLELTEASLVLPTTGSRRAWGCRPAGWGTAVDAACLGWGAAHGLVGQALVSADLVDRWTPVPRSPRSSNRG</sequence>
<dbReference type="Proteomes" id="UP000700334">
    <property type="component" value="Unassembled WGS sequence"/>
</dbReference>
<protein>
    <recommendedName>
        <fullName evidence="4">Secreted phosphoprotein 24</fullName>
    </recommendedName>
    <alternativeName>
        <fullName evidence="9">Secreted phosphoprotein 2</fullName>
    </alternativeName>
</protein>
<evidence type="ECO:0000256" key="9">
    <source>
        <dbReference type="ARBA" id="ARBA00029627"/>
    </source>
</evidence>
<evidence type="ECO:0000256" key="7">
    <source>
        <dbReference type="ARBA" id="ARBA00022729"/>
    </source>
</evidence>